<name>A0A6M3KDK9_9ZZZZ</name>
<dbReference type="AlphaFoldDB" id="A0A6M3KDK9"/>
<organism evidence="1">
    <name type="scientific">viral metagenome</name>
    <dbReference type="NCBI Taxonomy" id="1070528"/>
    <lineage>
        <taxon>unclassified sequences</taxon>
        <taxon>metagenomes</taxon>
        <taxon>organismal metagenomes</taxon>
    </lineage>
</organism>
<reference evidence="1" key="1">
    <citation type="submission" date="2020-03" db="EMBL/GenBank/DDBJ databases">
        <title>The deep terrestrial virosphere.</title>
        <authorList>
            <person name="Holmfeldt K."/>
            <person name="Nilsson E."/>
            <person name="Simone D."/>
            <person name="Lopez-Fernandez M."/>
            <person name="Wu X."/>
            <person name="de Brujin I."/>
            <person name="Lundin D."/>
            <person name="Andersson A."/>
            <person name="Bertilsson S."/>
            <person name="Dopson M."/>
        </authorList>
    </citation>
    <scope>NUCLEOTIDE SEQUENCE</scope>
    <source>
        <strain evidence="1">MM415A00788</strain>
    </source>
</reference>
<dbReference type="EMBL" id="MT142403">
    <property type="protein sequence ID" value="QJA80029.1"/>
    <property type="molecule type" value="Genomic_DNA"/>
</dbReference>
<accession>A0A6M3KDK9</accession>
<proteinExistence type="predicted"/>
<protein>
    <submittedName>
        <fullName evidence="1">Uncharacterized protein</fullName>
    </submittedName>
</protein>
<sequence length="167" mass="17340">MIMYLNIDPTVNQANAEFDLGALGSDDGGRTLFEYIKFNDGDGATAAVAGHLVVGLDAGYPDGEATNDPNSATIAAITQHPKGFLQAVLTDGYFGWAQCWGRNRQVIITDGSVAQGERLMPHATTTGGVDTHSAGAVADIGVALEADGTTSANQLDIGQVFIQIRSA</sequence>
<evidence type="ECO:0000313" key="1">
    <source>
        <dbReference type="EMBL" id="QJA80029.1"/>
    </source>
</evidence>
<gene>
    <name evidence="1" type="ORF">MM415A00788_0016</name>
</gene>